<evidence type="ECO:0000313" key="3">
    <source>
        <dbReference type="EMBL" id="VFB17191.1"/>
    </source>
</evidence>
<sequence length="88" mass="10746">MTYRLLYTEKAKKVLSKLDKYTQKLIVKYMRDVEALDEPRYRGKALSANLRGYWRYRVGDYRIICKIEDEELIILVIDIDHRKKIYKK</sequence>
<keyword evidence="2" id="KW-1277">Toxin-antitoxin system</keyword>
<dbReference type="AlphaFoldDB" id="A0A8H2M6X1"/>
<accession>A0A8H2M6X1</accession>
<evidence type="ECO:0000313" key="4">
    <source>
        <dbReference type="Proteomes" id="UP000377798"/>
    </source>
</evidence>
<dbReference type="GO" id="GO:0016787">
    <property type="term" value="F:hydrolase activity"/>
    <property type="evidence" value="ECO:0007669"/>
    <property type="project" value="UniProtKB-KW"/>
</dbReference>
<organism evidence="3 4">
    <name type="scientific">Urinicoccus massiliensis</name>
    <dbReference type="NCBI Taxonomy" id="1723382"/>
    <lineage>
        <taxon>Bacteria</taxon>
        <taxon>Bacillati</taxon>
        <taxon>Bacillota</taxon>
        <taxon>Tissierellia</taxon>
        <taxon>Tissierellales</taxon>
        <taxon>Peptoniphilaceae</taxon>
        <taxon>Urinicoccus</taxon>
    </lineage>
</organism>
<gene>
    <name evidence="3" type="primary">relG</name>
    <name evidence="3" type="ORF">NCTC13150_01777</name>
</gene>
<dbReference type="NCBIfam" id="TIGR02385">
    <property type="entry name" value="RelE_StbE"/>
    <property type="match status" value="1"/>
</dbReference>
<dbReference type="EMBL" id="CAACYI010000001">
    <property type="protein sequence ID" value="VFB17191.1"/>
    <property type="molecule type" value="Genomic_DNA"/>
</dbReference>
<keyword evidence="3" id="KW-0378">Hydrolase</keyword>
<dbReference type="InterPro" id="IPR007712">
    <property type="entry name" value="RelE/ParE_toxin"/>
</dbReference>
<evidence type="ECO:0000256" key="1">
    <source>
        <dbReference type="ARBA" id="ARBA00006226"/>
    </source>
</evidence>
<dbReference type="RefSeq" id="WP_131749783.1">
    <property type="nucleotide sequence ID" value="NZ_CAACYI010000001.1"/>
</dbReference>
<comment type="similarity">
    <text evidence="1">Belongs to the RelE toxin family.</text>
</comment>
<keyword evidence="4" id="KW-1185">Reference proteome</keyword>
<dbReference type="InterPro" id="IPR035093">
    <property type="entry name" value="RelE/ParE_toxin_dom_sf"/>
</dbReference>
<evidence type="ECO:0000256" key="2">
    <source>
        <dbReference type="ARBA" id="ARBA00022649"/>
    </source>
</evidence>
<dbReference type="Gene3D" id="3.30.2310.20">
    <property type="entry name" value="RelE-like"/>
    <property type="match status" value="1"/>
</dbReference>
<dbReference type="SUPFAM" id="SSF143011">
    <property type="entry name" value="RelE-like"/>
    <property type="match status" value="1"/>
</dbReference>
<dbReference type="Pfam" id="PF05016">
    <property type="entry name" value="ParE_toxin"/>
    <property type="match status" value="1"/>
</dbReference>
<dbReference type="EC" id="3.1.-.-" evidence="3"/>
<dbReference type="Proteomes" id="UP000377798">
    <property type="component" value="Unassembled WGS sequence"/>
</dbReference>
<dbReference type="PANTHER" id="PTHR35601">
    <property type="entry name" value="TOXIN RELE"/>
    <property type="match status" value="1"/>
</dbReference>
<protein>
    <submittedName>
        <fullName evidence="3">Toxin RelG</fullName>
        <ecNumber evidence="3">3.1.-.-</ecNumber>
    </submittedName>
</protein>
<proteinExistence type="inferred from homology"/>
<comment type="caution">
    <text evidence="3">The sequence shown here is derived from an EMBL/GenBank/DDBJ whole genome shotgun (WGS) entry which is preliminary data.</text>
</comment>
<reference evidence="3 4" key="1">
    <citation type="submission" date="2019-02" db="EMBL/GenBank/DDBJ databases">
        <authorList>
            <consortium name="Pathogen Informatics"/>
        </authorList>
    </citation>
    <scope>NUCLEOTIDE SEQUENCE [LARGE SCALE GENOMIC DNA]</scope>
    <source>
        <strain evidence="3 4">3012STDY7089603</strain>
    </source>
</reference>
<dbReference type="PANTHER" id="PTHR35601:SF1">
    <property type="entry name" value="TOXIN RELE"/>
    <property type="match status" value="1"/>
</dbReference>
<name>A0A8H2M6X1_9FIRM</name>